<feature type="domain" description="Beta-Casp" evidence="3">
    <location>
        <begin position="253"/>
        <end position="378"/>
    </location>
</feature>
<dbReference type="RefSeq" id="WP_039255989.1">
    <property type="nucleotide sequence ID" value="NZ_JENJ01000054.1"/>
</dbReference>
<dbReference type="Proteomes" id="UP000030012">
    <property type="component" value="Unassembled WGS sequence"/>
</dbReference>
<evidence type="ECO:0000259" key="2">
    <source>
        <dbReference type="SMART" id="SM00849"/>
    </source>
</evidence>
<feature type="domain" description="Metallo-beta-lactamase" evidence="2">
    <location>
        <begin position="13"/>
        <end position="248"/>
    </location>
</feature>
<dbReference type="PANTHER" id="PTHR11203:SF37">
    <property type="entry name" value="INTEGRATOR COMPLEX SUBUNIT 11"/>
    <property type="match status" value="1"/>
</dbReference>
<dbReference type="Pfam" id="PF10996">
    <property type="entry name" value="Beta-Casp"/>
    <property type="match status" value="1"/>
</dbReference>
<reference evidence="4 5" key="1">
    <citation type="submission" date="2014-01" db="EMBL/GenBank/DDBJ databases">
        <title>Plasmidome dynamics in the species complex Clostridium novyi sensu lato converts strains of independent lineages into distinctly different pathogens.</title>
        <authorList>
            <person name="Skarin H."/>
            <person name="Segerman B."/>
        </authorList>
    </citation>
    <scope>NUCLEOTIDE SEQUENCE [LARGE SCALE GENOMIC DNA]</scope>
    <source>
        <strain evidence="4 5">4552</strain>
    </source>
</reference>
<comment type="caution">
    <text evidence="4">The sequence shown here is derived from an EMBL/GenBank/DDBJ whole genome shotgun (WGS) entry which is preliminary data.</text>
</comment>
<organism evidence="4 5">
    <name type="scientific">Clostridium novyi A str. 4552</name>
    <dbReference type="NCBI Taxonomy" id="1444289"/>
    <lineage>
        <taxon>Bacteria</taxon>
        <taxon>Bacillati</taxon>
        <taxon>Bacillota</taxon>
        <taxon>Clostridia</taxon>
        <taxon>Eubacteriales</taxon>
        <taxon>Clostridiaceae</taxon>
        <taxon>Clostridium</taxon>
    </lineage>
</organism>
<dbReference type="Gene3D" id="3.60.15.10">
    <property type="entry name" value="Ribonuclease Z/Hydroxyacylglutathione hydrolase-like"/>
    <property type="match status" value="1"/>
</dbReference>
<dbReference type="GO" id="GO:0016787">
    <property type="term" value="F:hydrolase activity"/>
    <property type="evidence" value="ECO:0007669"/>
    <property type="project" value="UniProtKB-KW"/>
</dbReference>
<evidence type="ECO:0000256" key="1">
    <source>
        <dbReference type="ARBA" id="ARBA00022801"/>
    </source>
</evidence>
<dbReference type="EMBL" id="JENJ01000054">
    <property type="protein sequence ID" value="KGM94896.1"/>
    <property type="molecule type" value="Genomic_DNA"/>
</dbReference>
<keyword evidence="1" id="KW-0378">Hydrolase</keyword>
<evidence type="ECO:0000313" key="4">
    <source>
        <dbReference type="EMBL" id="KGM94896.1"/>
    </source>
</evidence>
<dbReference type="SMART" id="SM01027">
    <property type="entry name" value="Beta-Casp"/>
    <property type="match status" value="1"/>
</dbReference>
<evidence type="ECO:0000259" key="3">
    <source>
        <dbReference type="SMART" id="SM01027"/>
    </source>
</evidence>
<sequence length="512" mass="58796">MKLEFYGAAKCVTGSCHIMRFNDKTILLDCGLFQGKDEKVRGNDEFPFDPKKIDYVILSHAHIDHSGRIPLLYKKGFKGEVICTRATKELCSIMLPDSGYIQETETEWKNRKRIRQGLDTIEPLYTAKMAELSMYLFRDYDYDEMIEVFDGFKIRFREAGHLLGSSIVEMYIKEDYEDEVKIVYTGDLGNTNKPIIRDPSYITYADYIIMETTYGDRVHGDMDWSFKELVNIITDTFERGGNVIIPSFSVGRTQEVLYALSKYVKNNILKDVTIFVDSPLAANTSKIYEKCSDYYDSEMKNLVRNGLNPLNFKGVKYTNTPQESIQINKFKGNAIIISASGMCEAGRIKHHLKHNLWRKECSVVFVGYQAEGTLGRAILDGNKKVNLFGETIAVNAKIYNLEGLSGHADKNGLVDWVDKLMVRPKEIFLVHGDTKSQKNFKELLDSKGFKSRIMDVFETYYINEHLKLNDENIKYRLMKLLNSIDNVEDMSKEILMKEIEKTIDNDNAKAAK</sequence>
<gene>
    <name evidence="4" type="ORF">Z968_10605</name>
</gene>
<dbReference type="Pfam" id="PF07521">
    <property type="entry name" value="RMMBL"/>
    <property type="match status" value="1"/>
</dbReference>
<dbReference type="CDD" id="cd16295">
    <property type="entry name" value="TTHA0252-CPSF-like_MBL-fold"/>
    <property type="match status" value="1"/>
</dbReference>
<dbReference type="Pfam" id="PF00753">
    <property type="entry name" value="Lactamase_B"/>
    <property type="match status" value="1"/>
</dbReference>
<dbReference type="Gene3D" id="3.40.50.10890">
    <property type="match status" value="1"/>
</dbReference>
<dbReference type="InterPro" id="IPR001279">
    <property type="entry name" value="Metallo-B-lactamas"/>
</dbReference>
<dbReference type="InterPro" id="IPR022712">
    <property type="entry name" value="Beta_Casp"/>
</dbReference>
<dbReference type="OrthoDB" id="9803916at2"/>
<dbReference type="SMART" id="SM00849">
    <property type="entry name" value="Lactamase_B"/>
    <property type="match status" value="1"/>
</dbReference>
<dbReference type="InterPro" id="IPR050698">
    <property type="entry name" value="MBL"/>
</dbReference>
<proteinExistence type="predicted"/>
<name>A0A0A0I3I7_CLONO</name>
<dbReference type="InterPro" id="IPR011108">
    <property type="entry name" value="RMMBL"/>
</dbReference>
<dbReference type="GO" id="GO:0004521">
    <property type="term" value="F:RNA endonuclease activity"/>
    <property type="evidence" value="ECO:0007669"/>
    <property type="project" value="TreeGrafter"/>
</dbReference>
<evidence type="ECO:0000313" key="5">
    <source>
        <dbReference type="Proteomes" id="UP000030012"/>
    </source>
</evidence>
<protein>
    <submittedName>
        <fullName evidence="4">Metallo-beta-lactamase</fullName>
    </submittedName>
</protein>
<dbReference type="SUPFAM" id="SSF56281">
    <property type="entry name" value="Metallo-hydrolase/oxidoreductase"/>
    <property type="match status" value="1"/>
</dbReference>
<accession>A0A0A0I3I7</accession>
<dbReference type="InterPro" id="IPR036866">
    <property type="entry name" value="RibonucZ/Hydroxyglut_hydro"/>
</dbReference>
<dbReference type="AlphaFoldDB" id="A0A0A0I3I7"/>
<dbReference type="PANTHER" id="PTHR11203">
    <property type="entry name" value="CLEAVAGE AND POLYADENYLATION SPECIFICITY FACTOR FAMILY MEMBER"/>
    <property type="match status" value="1"/>
</dbReference>